<name>A0ABT9E192_9PROT</name>
<feature type="transmembrane region" description="Helical" evidence="1">
    <location>
        <begin position="80"/>
        <end position="100"/>
    </location>
</feature>
<keyword evidence="1" id="KW-1133">Transmembrane helix</keyword>
<protein>
    <submittedName>
        <fullName evidence="2">Uncharacterized protein</fullName>
    </submittedName>
</protein>
<dbReference type="RefSeq" id="WP_305104795.1">
    <property type="nucleotide sequence ID" value="NZ_JAUTWS010000014.1"/>
</dbReference>
<dbReference type="Proteomes" id="UP001243009">
    <property type="component" value="Unassembled WGS sequence"/>
</dbReference>
<feature type="transmembrane region" description="Helical" evidence="1">
    <location>
        <begin position="344"/>
        <end position="367"/>
    </location>
</feature>
<sequence>MATVIASAAPFSDAERSTVEAPYSETTRYLAAAAHSDSVFRQAVLEQIHAAEFRCKAPEFGIDESVVIKQCQIADRRRKIVNLLLLSVLILFLLSGDFVPDLAFALDQPDYLGDAFEYNAPGLLLALLACAAIVFGENLVSEHFTLRRRFARMRSQSPLDDRRPSSPRQNIVVYGGYSPFVGSGLELRDWSFSVNLHRKKDDCTRAGGSGAVSVDGLIGQIRARMSMLAIPGLEHYPVLFADGRHIRQDRQLMSSPYSLPPRSVPEELLDDRDDPQEICRRTYLCISVTDWNGEMVLTTYLRFKKGEAHLFAEASHFVLPPLKHGHYAVDSLDPSLRIKRVLQLALVSTLVAPFRLLAAPFQVYAMLAVPLQRWSGRRQTRRTIRENPLFNYGAVTSIRQLAMENRFRVFFQKLDRDMHLKTIEQCLIDSIVDYLDERDIDTSDIKERRSTILNQGVVISGGVVTAESIAAGHGATSVVSKVKAAAGAKGAG</sequence>
<evidence type="ECO:0000313" key="2">
    <source>
        <dbReference type="EMBL" id="MDO9709928.1"/>
    </source>
</evidence>
<keyword evidence="3" id="KW-1185">Reference proteome</keyword>
<accession>A0ABT9E192</accession>
<keyword evidence="1" id="KW-0812">Transmembrane</keyword>
<proteinExistence type="predicted"/>
<dbReference type="EMBL" id="JAUTWS010000014">
    <property type="protein sequence ID" value="MDO9709928.1"/>
    <property type="molecule type" value="Genomic_DNA"/>
</dbReference>
<evidence type="ECO:0000256" key="1">
    <source>
        <dbReference type="SAM" id="Phobius"/>
    </source>
</evidence>
<keyword evidence="1" id="KW-0472">Membrane</keyword>
<evidence type="ECO:0000313" key="3">
    <source>
        <dbReference type="Proteomes" id="UP001243009"/>
    </source>
</evidence>
<gene>
    <name evidence="2" type="ORF">Q7A36_16365</name>
</gene>
<comment type="caution">
    <text evidence="2">The sequence shown here is derived from an EMBL/GenBank/DDBJ whole genome shotgun (WGS) entry which is preliminary data.</text>
</comment>
<feature type="transmembrane region" description="Helical" evidence="1">
    <location>
        <begin position="120"/>
        <end position="140"/>
    </location>
</feature>
<reference evidence="2 3" key="1">
    <citation type="submission" date="2023-08" db="EMBL/GenBank/DDBJ databases">
        <title>The draft genome sequence of Paracraurococcus sp. LOR1-02.</title>
        <authorList>
            <person name="Kingkaew E."/>
            <person name="Tanasupawat S."/>
        </authorList>
    </citation>
    <scope>NUCLEOTIDE SEQUENCE [LARGE SCALE GENOMIC DNA]</scope>
    <source>
        <strain evidence="2 3">LOR1-02</strain>
    </source>
</reference>
<organism evidence="2 3">
    <name type="scientific">Paracraurococcus lichenis</name>
    <dbReference type="NCBI Taxonomy" id="3064888"/>
    <lineage>
        <taxon>Bacteria</taxon>
        <taxon>Pseudomonadati</taxon>
        <taxon>Pseudomonadota</taxon>
        <taxon>Alphaproteobacteria</taxon>
        <taxon>Acetobacterales</taxon>
        <taxon>Roseomonadaceae</taxon>
        <taxon>Paracraurococcus</taxon>
    </lineage>
</organism>